<keyword evidence="1" id="KW-0812">Transmembrane</keyword>
<dbReference type="AlphaFoldDB" id="A0A0D8J2S2"/>
<dbReference type="PATRIC" id="fig|1550024.3.peg.2052"/>
<gene>
    <name evidence="2" type="ORF">TQ39_09020</name>
</gene>
<keyword evidence="3" id="KW-1185">Reference proteome</keyword>
<evidence type="ECO:0000313" key="2">
    <source>
        <dbReference type="EMBL" id="KJF40103.1"/>
    </source>
</evidence>
<protein>
    <submittedName>
        <fullName evidence="2">Uncharacterized protein</fullName>
    </submittedName>
</protein>
<feature type="transmembrane region" description="Helical" evidence="1">
    <location>
        <begin position="32"/>
        <end position="54"/>
    </location>
</feature>
<sequence length="271" mass="30731">MSNDKGLLSGSITILIGAVIAIMALVRGPWQAWLLIGVFTLWGLWIVLILLLPYMQQAKRRRQRQHRERQLHAEGIAQNTFTVPEIEAPVPDDLLLRYANHRILTYLRSSFSNACFEWCEKRPVDLIRGNGTGRIRLYNVEAFDHADITFGKDATIRCDLLKIVPLTKAGAEQDEQADIPPNKQPVDPRIWYENNGRTVMETLIADLNSRGHSKLTLKENGDICIQQGEELVPQEHLSNFPAKVYWPRLVEVLESNGLAAETTTQGIQVSW</sequence>
<proteinExistence type="predicted"/>
<dbReference type="EMBL" id="JXXK01000010">
    <property type="protein sequence ID" value="KJF40103.1"/>
    <property type="molecule type" value="Genomic_DNA"/>
</dbReference>
<evidence type="ECO:0000256" key="1">
    <source>
        <dbReference type="SAM" id="Phobius"/>
    </source>
</evidence>
<dbReference type="RefSeq" id="WP_050005311.1">
    <property type="nucleotide sequence ID" value="NZ_JXXK01000010.1"/>
</dbReference>
<accession>A0A0D8J2S2</accession>
<keyword evidence="1" id="KW-1133">Transmembrane helix</keyword>
<feature type="transmembrane region" description="Helical" evidence="1">
    <location>
        <begin position="7"/>
        <end position="26"/>
    </location>
</feature>
<evidence type="ECO:0000313" key="3">
    <source>
        <dbReference type="Proteomes" id="UP000032483"/>
    </source>
</evidence>
<keyword evidence="1" id="KW-0472">Membrane</keyword>
<reference evidence="2" key="1">
    <citation type="submission" date="2015-02" db="EMBL/GenBank/DDBJ databases">
        <title>A novel member of the family Ruminococcaceae isolated from human feces.</title>
        <authorList>
            <person name="Shkoporov A.N."/>
            <person name="Chaplin A.V."/>
            <person name="Motuzova O.V."/>
            <person name="Kafarskaia L.I."/>
            <person name="Khokhlova E.V."/>
            <person name="Efimov B.A."/>
        </authorList>
    </citation>
    <scope>NUCLEOTIDE SEQUENCE [LARGE SCALE GENOMIC DNA]</scope>
    <source>
        <strain evidence="2">585-1</strain>
    </source>
</reference>
<dbReference type="Proteomes" id="UP000032483">
    <property type="component" value="Unassembled WGS sequence"/>
</dbReference>
<comment type="caution">
    <text evidence="2">The sequence shown here is derived from an EMBL/GenBank/DDBJ whole genome shotgun (WGS) entry which is preliminary data.</text>
</comment>
<dbReference type="GeneID" id="42856727"/>
<name>A0A0D8J2S2_9FIRM</name>
<organism evidence="2 3">
    <name type="scientific">Ruthenibacterium lactatiformans</name>
    <dbReference type="NCBI Taxonomy" id="1550024"/>
    <lineage>
        <taxon>Bacteria</taxon>
        <taxon>Bacillati</taxon>
        <taxon>Bacillota</taxon>
        <taxon>Clostridia</taxon>
        <taxon>Eubacteriales</taxon>
        <taxon>Oscillospiraceae</taxon>
        <taxon>Ruthenibacterium</taxon>
    </lineage>
</organism>